<feature type="transmembrane region" description="Helical" evidence="1">
    <location>
        <begin position="150"/>
        <end position="171"/>
    </location>
</feature>
<dbReference type="InterPro" id="IPR026898">
    <property type="entry name" value="PrsW"/>
</dbReference>
<feature type="transmembrane region" description="Helical" evidence="1">
    <location>
        <begin position="183"/>
        <end position="209"/>
    </location>
</feature>
<organism evidence="2 3">
    <name type="scientific">Mycolicibacterium fortuitum</name>
    <name type="common">Mycobacterium fortuitum</name>
    <dbReference type="NCBI Taxonomy" id="1766"/>
    <lineage>
        <taxon>Bacteria</taxon>
        <taxon>Bacillati</taxon>
        <taxon>Actinomycetota</taxon>
        <taxon>Actinomycetes</taxon>
        <taxon>Mycobacteriales</taxon>
        <taxon>Mycobacteriaceae</taxon>
        <taxon>Mycolicibacterium</taxon>
    </lineage>
</organism>
<dbReference type="GO" id="GO:0008233">
    <property type="term" value="F:peptidase activity"/>
    <property type="evidence" value="ECO:0007669"/>
    <property type="project" value="InterPro"/>
</dbReference>
<feature type="transmembrane region" description="Helical" evidence="1">
    <location>
        <begin position="118"/>
        <end position="138"/>
    </location>
</feature>
<dbReference type="Proteomes" id="UP000255389">
    <property type="component" value="Unassembled WGS sequence"/>
</dbReference>
<dbReference type="PANTHER" id="PTHR36844">
    <property type="entry name" value="PROTEASE PRSW"/>
    <property type="match status" value="1"/>
</dbReference>
<evidence type="ECO:0000313" key="3">
    <source>
        <dbReference type="Proteomes" id="UP000255389"/>
    </source>
</evidence>
<name>A0A378UBN0_MYCFO</name>
<dbReference type="Pfam" id="PF13367">
    <property type="entry name" value="PrsW-protease"/>
    <property type="match status" value="1"/>
</dbReference>
<sequence length="381" mass="40473">MVSDHRTDAQAGTKGRGPLAAIIACGVVIGALVLLFTALNPAGAIIGFTLSSIVMTGAVFAYLWLDRWEPEPPRLLLLAFGWGAAVAVVLSLILGLFADALLATPGVDSSHSFASVAIRAPFIEEAAKGLFLLVMMTGRRRNELNSLTDCLVYAGLVGLGFAWLEDIMYISSADTLGGSLLTAALRLIMAPFAHSLFTTMTAIGVYFALQQRSGVAKALCILVGYLGAVLMHGLWNGSSLLGTGTYFIVYIVWMVPIFITMIVVAVISRRREQRVVAAKLPGMVAAGLITHNEATWLGSLKTRHGAVQQATMAGGRPAGKAVAAFAAAVVELAFVRDRIDRGFGDAQVYALQQEEVYSVAAARSAAPILQWLANYQAPVRY</sequence>
<feature type="transmembrane region" description="Helical" evidence="1">
    <location>
        <begin position="216"/>
        <end position="235"/>
    </location>
</feature>
<proteinExistence type="predicted"/>
<dbReference type="EMBL" id="UGQY01000001">
    <property type="protein sequence ID" value="STZ74600.1"/>
    <property type="molecule type" value="Genomic_DNA"/>
</dbReference>
<keyword evidence="1" id="KW-1133">Transmembrane helix</keyword>
<keyword evidence="1" id="KW-0472">Membrane</keyword>
<dbReference type="PANTHER" id="PTHR36844:SF1">
    <property type="entry name" value="PROTEASE PRSW"/>
    <property type="match status" value="1"/>
</dbReference>
<evidence type="ECO:0000313" key="2">
    <source>
        <dbReference type="EMBL" id="STZ74600.1"/>
    </source>
</evidence>
<accession>A0A378UBN0</accession>
<feature type="transmembrane region" description="Helical" evidence="1">
    <location>
        <begin position="20"/>
        <end position="39"/>
    </location>
</feature>
<feature type="transmembrane region" description="Helical" evidence="1">
    <location>
        <begin position="247"/>
        <end position="267"/>
    </location>
</feature>
<evidence type="ECO:0000256" key="1">
    <source>
        <dbReference type="SAM" id="Phobius"/>
    </source>
</evidence>
<gene>
    <name evidence="2" type="ORF">NCTC1542_02157</name>
</gene>
<keyword evidence="1" id="KW-0812">Transmembrane</keyword>
<reference evidence="2 3" key="1">
    <citation type="submission" date="2018-06" db="EMBL/GenBank/DDBJ databases">
        <authorList>
            <consortium name="Pathogen Informatics"/>
            <person name="Doyle S."/>
        </authorList>
    </citation>
    <scope>NUCLEOTIDE SEQUENCE [LARGE SCALE GENOMIC DNA]</scope>
    <source>
        <strain evidence="2 3">NCTC1542</strain>
    </source>
</reference>
<protein>
    <submittedName>
        <fullName evidence="2">Integral membrane protein</fullName>
    </submittedName>
</protein>
<feature type="transmembrane region" description="Helical" evidence="1">
    <location>
        <begin position="77"/>
        <end position="98"/>
    </location>
</feature>
<feature type="transmembrane region" description="Helical" evidence="1">
    <location>
        <begin position="45"/>
        <end position="65"/>
    </location>
</feature>
<dbReference type="AlphaFoldDB" id="A0A378UBN0"/>